<evidence type="ECO:0000256" key="4">
    <source>
        <dbReference type="PROSITE-ProRule" id="PRU00335"/>
    </source>
</evidence>
<dbReference type="GO" id="GO:0003700">
    <property type="term" value="F:DNA-binding transcription factor activity"/>
    <property type="evidence" value="ECO:0007669"/>
    <property type="project" value="TreeGrafter"/>
</dbReference>
<dbReference type="Pfam" id="PF00440">
    <property type="entry name" value="TetR_N"/>
    <property type="match status" value="1"/>
</dbReference>
<organism evidence="6 9">
    <name type="scientific">Neoroseomonas oryzicola</name>
    <dbReference type="NCBI Taxonomy" id="535904"/>
    <lineage>
        <taxon>Bacteria</taxon>
        <taxon>Pseudomonadati</taxon>
        <taxon>Pseudomonadota</taxon>
        <taxon>Alphaproteobacteria</taxon>
        <taxon>Acetobacterales</taxon>
        <taxon>Acetobacteraceae</taxon>
        <taxon>Neoroseomonas</taxon>
    </lineage>
</organism>
<dbReference type="InterPro" id="IPR009057">
    <property type="entry name" value="Homeodomain-like_sf"/>
</dbReference>
<reference evidence="7 8" key="2">
    <citation type="submission" date="2020-02" db="EMBL/GenBank/DDBJ databases">
        <authorList>
            <person name="Sun Q."/>
            <person name="Inoue M."/>
        </authorList>
    </citation>
    <scope>NUCLEOTIDE SEQUENCE [LARGE SCALE GENOMIC DNA]</scope>
    <source>
        <strain evidence="7 8">KCTC 22478</strain>
    </source>
</reference>
<dbReference type="PANTHER" id="PTHR30055:SF234">
    <property type="entry name" value="HTH-TYPE TRANSCRIPTIONAL REGULATOR BETI"/>
    <property type="match status" value="1"/>
</dbReference>
<gene>
    <name evidence="7" type="ORF">GWK15_11535</name>
    <name evidence="6" type="ORF">GXW75_25715</name>
</gene>
<keyword evidence="2 4" id="KW-0238">DNA-binding</keyword>
<evidence type="ECO:0000256" key="1">
    <source>
        <dbReference type="ARBA" id="ARBA00023015"/>
    </source>
</evidence>
<reference evidence="6" key="3">
    <citation type="journal article" date="2021" name="Syst. Appl. Microbiol.">
        <title>Roseomonas hellenica sp. nov., isolated from roots of wild-growing Alkanna tinctoria.</title>
        <authorList>
            <person name="Rat A."/>
            <person name="Naranjo H.D."/>
            <person name="Lebbe L."/>
            <person name="Cnockaert M."/>
            <person name="Krigas N."/>
            <person name="Grigoriadou K."/>
            <person name="Maloupa E."/>
            <person name="Willems A."/>
        </authorList>
    </citation>
    <scope>NUCLEOTIDE SEQUENCE</scope>
    <source>
        <strain evidence="6">LMG 31161</strain>
    </source>
</reference>
<feature type="DNA-binding region" description="H-T-H motif" evidence="4">
    <location>
        <begin position="33"/>
        <end position="52"/>
    </location>
</feature>
<evidence type="ECO:0000313" key="6">
    <source>
        <dbReference type="EMBL" id="MBR0662669.1"/>
    </source>
</evidence>
<dbReference type="RefSeq" id="WP_168041491.1">
    <property type="nucleotide sequence ID" value="NZ_JAAEDK010000136.1"/>
</dbReference>
<dbReference type="PRINTS" id="PR00455">
    <property type="entry name" value="HTHTETR"/>
</dbReference>
<dbReference type="InterPro" id="IPR050109">
    <property type="entry name" value="HTH-type_TetR-like_transc_reg"/>
</dbReference>
<dbReference type="Gene3D" id="1.10.357.10">
    <property type="entry name" value="Tetracycline Repressor, domain 2"/>
    <property type="match status" value="1"/>
</dbReference>
<proteinExistence type="predicted"/>
<dbReference type="PROSITE" id="PS50977">
    <property type="entry name" value="HTH_TETR_2"/>
    <property type="match status" value="1"/>
</dbReference>
<dbReference type="PANTHER" id="PTHR30055">
    <property type="entry name" value="HTH-TYPE TRANSCRIPTIONAL REGULATOR RUTR"/>
    <property type="match status" value="1"/>
</dbReference>
<name>A0A9X9WQQ9_9PROT</name>
<accession>A0A9X9WQQ9</accession>
<evidence type="ECO:0000313" key="7">
    <source>
        <dbReference type="EMBL" id="NKE17576.1"/>
    </source>
</evidence>
<feature type="domain" description="HTH tetR-type" evidence="5">
    <location>
        <begin position="10"/>
        <end position="70"/>
    </location>
</feature>
<evidence type="ECO:0000259" key="5">
    <source>
        <dbReference type="PROSITE" id="PS50977"/>
    </source>
</evidence>
<reference evidence="6" key="1">
    <citation type="submission" date="2020-01" db="EMBL/GenBank/DDBJ databases">
        <authorList>
            <person name="Rat A."/>
        </authorList>
    </citation>
    <scope>NUCLEOTIDE SEQUENCE</scope>
    <source>
        <strain evidence="6">LMG 31161</strain>
    </source>
</reference>
<dbReference type="AlphaFoldDB" id="A0A9X9WQQ9"/>
<evidence type="ECO:0000256" key="2">
    <source>
        <dbReference type="ARBA" id="ARBA00023125"/>
    </source>
</evidence>
<dbReference type="EMBL" id="JAAVUP010000003">
    <property type="protein sequence ID" value="NKE17576.1"/>
    <property type="molecule type" value="Genomic_DNA"/>
</dbReference>
<evidence type="ECO:0000313" key="9">
    <source>
        <dbReference type="Proteomes" id="UP001138708"/>
    </source>
</evidence>
<dbReference type="GO" id="GO:0000976">
    <property type="term" value="F:transcription cis-regulatory region binding"/>
    <property type="evidence" value="ECO:0007669"/>
    <property type="project" value="TreeGrafter"/>
</dbReference>
<dbReference type="Proteomes" id="UP000746741">
    <property type="component" value="Unassembled WGS sequence"/>
</dbReference>
<dbReference type="Proteomes" id="UP001138708">
    <property type="component" value="Unassembled WGS sequence"/>
</dbReference>
<keyword evidence="1" id="KW-0805">Transcription regulation</keyword>
<keyword evidence="8" id="KW-1185">Reference proteome</keyword>
<keyword evidence="3" id="KW-0804">Transcription</keyword>
<dbReference type="InterPro" id="IPR041479">
    <property type="entry name" value="TetR_CgmR_C"/>
</dbReference>
<sequence>MDAPETTPVASARTRILDAAERIVQAKGVGGLTLDAAARGAGVSKGGLLYHFASKEALIGGMLERYAEFCSASFDATVARQADGPGRVARAFIAWAFGEEETSPGTEQTDRLAAVCLAAFHHDPALLDPMRAVAARMKADLLADGTPMGPALAVLTASDGLFMAHIFRLYHHTEAERAALRATLEALLESAS</sequence>
<dbReference type="SUPFAM" id="SSF46689">
    <property type="entry name" value="Homeodomain-like"/>
    <property type="match status" value="1"/>
</dbReference>
<dbReference type="Pfam" id="PF17937">
    <property type="entry name" value="TetR_C_28"/>
    <property type="match status" value="1"/>
</dbReference>
<dbReference type="InterPro" id="IPR001647">
    <property type="entry name" value="HTH_TetR"/>
</dbReference>
<comment type="caution">
    <text evidence="6">The sequence shown here is derived from an EMBL/GenBank/DDBJ whole genome shotgun (WGS) entry which is preliminary data.</text>
</comment>
<protein>
    <submittedName>
        <fullName evidence="6">TetR/AcrR family transcriptional regulator</fullName>
    </submittedName>
</protein>
<evidence type="ECO:0000256" key="3">
    <source>
        <dbReference type="ARBA" id="ARBA00023163"/>
    </source>
</evidence>
<dbReference type="EMBL" id="JAAEDK010000136">
    <property type="protein sequence ID" value="MBR0662669.1"/>
    <property type="molecule type" value="Genomic_DNA"/>
</dbReference>
<evidence type="ECO:0000313" key="8">
    <source>
        <dbReference type="Proteomes" id="UP000746741"/>
    </source>
</evidence>